<protein>
    <submittedName>
        <fullName evidence="5">Transcriptional regulator, TetR family</fullName>
    </submittedName>
</protein>
<dbReference type="RefSeq" id="WP_092500162.1">
    <property type="nucleotide sequence ID" value="NZ_FNFV01000003.1"/>
</dbReference>
<sequence length="236" mass="26261">MDTTTGPKEKEVEPAEGGADGAPARRDPEGVRRDILAAAGEVFAERGLSGARIDEIAARTRTSKRMIYYYFGDKEGLYRACLEAAYDEVRRGEEALDLGGLPPAEALARLVAFTFDHHRRHPAFIRMVMIENIHRAAHLRASRVAAERNRAAVARLTEILRRGEAEGVFRPGVDPLELHWHISALSFFNVSNRPTFSALFGDELFSEEAQARLRAHAVEMILALVRQEEPGDDDQA</sequence>
<feature type="domain" description="HTH tetR-type" evidence="4">
    <location>
        <begin position="29"/>
        <end position="89"/>
    </location>
</feature>
<dbReference type="PANTHER" id="PTHR30328:SF54">
    <property type="entry name" value="HTH-TYPE TRANSCRIPTIONAL REPRESSOR SCO4008"/>
    <property type="match status" value="1"/>
</dbReference>
<dbReference type="SUPFAM" id="SSF48498">
    <property type="entry name" value="Tetracyclin repressor-like, C-terminal domain"/>
    <property type="match status" value="1"/>
</dbReference>
<feature type="DNA-binding region" description="H-T-H motif" evidence="2">
    <location>
        <begin position="52"/>
        <end position="71"/>
    </location>
</feature>
<dbReference type="Gene3D" id="1.10.357.10">
    <property type="entry name" value="Tetracycline Repressor, domain 2"/>
    <property type="match status" value="1"/>
</dbReference>
<proteinExistence type="predicted"/>
<dbReference type="OrthoDB" id="2356263at2"/>
<evidence type="ECO:0000256" key="2">
    <source>
        <dbReference type="PROSITE-ProRule" id="PRU00335"/>
    </source>
</evidence>
<dbReference type="Pfam" id="PF17938">
    <property type="entry name" value="TetR_C_29"/>
    <property type="match status" value="1"/>
</dbReference>
<dbReference type="InterPro" id="IPR041474">
    <property type="entry name" value="NicS_C"/>
</dbReference>
<dbReference type="InterPro" id="IPR009057">
    <property type="entry name" value="Homeodomain-like_sf"/>
</dbReference>
<organism evidence="5 6">
    <name type="scientific">Meinhardsimonia xiamenensis</name>
    <dbReference type="NCBI Taxonomy" id="990712"/>
    <lineage>
        <taxon>Bacteria</taxon>
        <taxon>Pseudomonadati</taxon>
        <taxon>Pseudomonadota</taxon>
        <taxon>Alphaproteobacteria</taxon>
        <taxon>Rhodobacterales</taxon>
        <taxon>Paracoccaceae</taxon>
        <taxon>Meinhardsimonia</taxon>
    </lineage>
</organism>
<evidence type="ECO:0000259" key="4">
    <source>
        <dbReference type="PROSITE" id="PS50977"/>
    </source>
</evidence>
<dbReference type="EMBL" id="FNFV01000003">
    <property type="protein sequence ID" value="SDK60855.1"/>
    <property type="molecule type" value="Genomic_DNA"/>
</dbReference>
<dbReference type="GO" id="GO:0003677">
    <property type="term" value="F:DNA binding"/>
    <property type="evidence" value="ECO:0007669"/>
    <property type="project" value="UniProtKB-UniRule"/>
</dbReference>
<dbReference type="InterPro" id="IPR050109">
    <property type="entry name" value="HTH-type_TetR-like_transc_reg"/>
</dbReference>
<dbReference type="PROSITE" id="PS50977">
    <property type="entry name" value="HTH_TETR_2"/>
    <property type="match status" value="1"/>
</dbReference>
<evidence type="ECO:0000256" key="3">
    <source>
        <dbReference type="SAM" id="MobiDB-lite"/>
    </source>
</evidence>
<dbReference type="InterPro" id="IPR001647">
    <property type="entry name" value="HTH_TetR"/>
</dbReference>
<gene>
    <name evidence="5" type="ORF">SAMN05216257_103411</name>
</gene>
<dbReference type="STRING" id="990712.SAMN05216257_103411"/>
<dbReference type="PANTHER" id="PTHR30328">
    <property type="entry name" value="TRANSCRIPTIONAL REPRESSOR"/>
    <property type="match status" value="1"/>
</dbReference>
<dbReference type="InterPro" id="IPR036271">
    <property type="entry name" value="Tet_transcr_reg_TetR-rel_C_sf"/>
</dbReference>
<name>A0A1G9DAP2_9RHOB</name>
<feature type="region of interest" description="Disordered" evidence="3">
    <location>
        <begin position="1"/>
        <end position="29"/>
    </location>
</feature>
<dbReference type="SUPFAM" id="SSF46689">
    <property type="entry name" value="Homeodomain-like"/>
    <property type="match status" value="1"/>
</dbReference>
<evidence type="ECO:0000313" key="5">
    <source>
        <dbReference type="EMBL" id="SDK60855.1"/>
    </source>
</evidence>
<dbReference type="Pfam" id="PF00440">
    <property type="entry name" value="TetR_N"/>
    <property type="match status" value="1"/>
</dbReference>
<evidence type="ECO:0000313" key="6">
    <source>
        <dbReference type="Proteomes" id="UP000199328"/>
    </source>
</evidence>
<keyword evidence="1 2" id="KW-0238">DNA-binding</keyword>
<evidence type="ECO:0000256" key="1">
    <source>
        <dbReference type="ARBA" id="ARBA00023125"/>
    </source>
</evidence>
<reference evidence="6" key="1">
    <citation type="submission" date="2016-10" db="EMBL/GenBank/DDBJ databases">
        <authorList>
            <person name="Varghese N."/>
            <person name="Submissions S."/>
        </authorList>
    </citation>
    <scope>NUCLEOTIDE SEQUENCE [LARGE SCALE GENOMIC DNA]</scope>
    <source>
        <strain evidence="6">CGMCC 1.10789</strain>
    </source>
</reference>
<dbReference type="Proteomes" id="UP000199328">
    <property type="component" value="Unassembled WGS sequence"/>
</dbReference>
<keyword evidence="6" id="KW-1185">Reference proteome</keyword>
<dbReference type="AlphaFoldDB" id="A0A1G9DAP2"/>
<dbReference type="PRINTS" id="PR00455">
    <property type="entry name" value="HTHTETR"/>
</dbReference>
<accession>A0A1G9DAP2</accession>